<dbReference type="EMBL" id="JAPDRK010000019">
    <property type="protein sequence ID" value="KAJ9604449.1"/>
    <property type="molecule type" value="Genomic_DNA"/>
</dbReference>
<dbReference type="AlphaFoldDB" id="A0AA38X0C2"/>
<comment type="similarity">
    <text evidence="1">Belongs to the peptidase A1 family.</text>
</comment>
<protein>
    <recommendedName>
        <fullName evidence="3">Peptidase A1 domain-containing protein</fullName>
    </recommendedName>
</protein>
<proteinExistence type="inferred from homology"/>
<dbReference type="InterPro" id="IPR034164">
    <property type="entry name" value="Pepsin-like_dom"/>
</dbReference>
<dbReference type="InterPro" id="IPR033121">
    <property type="entry name" value="PEPTIDASE_A1"/>
</dbReference>
<dbReference type="InterPro" id="IPR021109">
    <property type="entry name" value="Peptidase_aspartic_dom_sf"/>
</dbReference>
<reference evidence="4" key="1">
    <citation type="submission" date="2022-10" db="EMBL/GenBank/DDBJ databases">
        <title>Culturing micro-colonial fungi from biological soil crusts in the Mojave desert and describing Neophaeococcomyces mojavensis, and introducing the new genera and species Taxawa tesnikishii.</title>
        <authorList>
            <person name="Kurbessoian T."/>
            <person name="Stajich J.E."/>
        </authorList>
    </citation>
    <scope>NUCLEOTIDE SEQUENCE</scope>
    <source>
        <strain evidence="4">TK_41</strain>
    </source>
</reference>
<comment type="caution">
    <text evidence="4">The sequence shown here is derived from an EMBL/GenBank/DDBJ whole genome shotgun (WGS) entry which is preliminary data.</text>
</comment>
<dbReference type="PRINTS" id="PR00792">
    <property type="entry name" value="PEPSIN"/>
</dbReference>
<dbReference type="GO" id="GO:0006508">
    <property type="term" value="P:proteolysis"/>
    <property type="evidence" value="ECO:0007669"/>
    <property type="project" value="InterPro"/>
</dbReference>
<evidence type="ECO:0000313" key="4">
    <source>
        <dbReference type="EMBL" id="KAJ9604449.1"/>
    </source>
</evidence>
<dbReference type="SUPFAM" id="SSF50630">
    <property type="entry name" value="Acid proteases"/>
    <property type="match status" value="1"/>
</dbReference>
<sequence length="413" mass="43441">MYSSSILATIMVLAAEVAAIPSARGGLTGYSQAKHVLPLYRTADATSGSFEADITIGSQTVRAIMDTGSSDPFFMPQDVQCLNITTNQPISSDLCGFKGPKLALNPYFRLIPNVHSNLTFGTGESAIAFNGYTNISFGGIVVPQQEIELAKTASITYPGNASGIVGLAYPLLTTVYPGDDPSTDIICNTSIGVNDISCNRQSISPLLSTIFSSSLAPPIFSFAIGRGAPAAGVMTIGGVPNIHDAQVNVTNKATRVTVPIEKLEGHQGYFYYTTSVDGFRYSGAPAGEGNGQYIVDTGTVPITIGPKDAKAFGVLFNPPAQKQGATWYVYCNSTAPNLGVTIGGQTFNINPKDLILDMGQTDPPGICFSGVQEGTTAGDFPPVLGSVFLRNVLAVFDVGQTQMTFVAREHYKA</sequence>
<feature type="domain" description="Peptidase A1" evidence="3">
    <location>
        <begin position="50"/>
        <end position="406"/>
    </location>
</feature>
<gene>
    <name evidence="4" type="ORF">H2200_011285</name>
</gene>
<keyword evidence="5" id="KW-1185">Reference proteome</keyword>
<dbReference type="CDD" id="cd05471">
    <property type="entry name" value="pepsin_like"/>
    <property type="match status" value="1"/>
</dbReference>
<feature type="chain" id="PRO_5041276931" description="Peptidase A1 domain-containing protein" evidence="2">
    <location>
        <begin position="20"/>
        <end position="413"/>
    </location>
</feature>
<dbReference type="GO" id="GO:0000324">
    <property type="term" value="C:fungal-type vacuole"/>
    <property type="evidence" value="ECO:0007669"/>
    <property type="project" value="TreeGrafter"/>
</dbReference>
<dbReference type="Gene3D" id="2.40.70.10">
    <property type="entry name" value="Acid Proteases"/>
    <property type="match status" value="2"/>
</dbReference>
<feature type="signal peptide" evidence="2">
    <location>
        <begin position="1"/>
        <end position="19"/>
    </location>
</feature>
<evidence type="ECO:0000313" key="5">
    <source>
        <dbReference type="Proteomes" id="UP001172673"/>
    </source>
</evidence>
<dbReference type="Pfam" id="PF00026">
    <property type="entry name" value="Asp"/>
    <property type="match status" value="1"/>
</dbReference>
<evidence type="ECO:0000256" key="2">
    <source>
        <dbReference type="SAM" id="SignalP"/>
    </source>
</evidence>
<organism evidence="4 5">
    <name type="scientific">Cladophialophora chaetospira</name>
    <dbReference type="NCBI Taxonomy" id="386627"/>
    <lineage>
        <taxon>Eukaryota</taxon>
        <taxon>Fungi</taxon>
        <taxon>Dikarya</taxon>
        <taxon>Ascomycota</taxon>
        <taxon>Pezizomycotina</taxon>
        <taxon>Eurotiomycetes</taxon>
        <taxon>Chaetothyriomycetidae</taxon>
        <taxon>Chaetothyriales</taxon>
        <taxon>Herpotrichiellaceae</taxon>
        <taxon>Cladophialophora</taxon>
    </lineage>
</organism>
<evidence type="ECO:0000259" key="3">
    <source>
        <dbReference type="PROSITE" id="PS51767"/>
    </source>
</evidence>
<keyword evidence="2" id="KW-0732">Signal</keyword>
<dbReference type="PANTHER" id="PTHR47966">
    <property type="entry name" value="BETA-SITE APP-CLEAVING ENZYME, ISOFORM A-RELATED"/>
    <property type="match status" value="1"/>
</dbReference>
<dbReference type="PANTHER" id="PTHR47966:SF47">
    <property type="entry name" value="ENDOPEPTIDASE, PUTATIVE (AFU_ORTHOLOGUE AFUA_3G01220)-RELATED"/>
    <property type="match status" value="1"/>
</dbReference>
<dbReference type="PROSITE" id="PS51767">
    <property type="entry name" value="PEPTIDASE_A1"/>
    <property type="match status" value="1"/>
</dbReference>
<dbReference type="InterPro" id="IPR001461">
    <property type="entry name" value="Aspartic_peptidase_A1"/>
</dbReference>
<dbReference type="GO" id="GO:0004190">
    <property type="term" value="F:aspartic-type endopeptidase activity"/>
    <property type="evidence" value="ECO:0007669"/>
    <property type="project" value="InterPro"/>
</dbReference>
<evidence type="ECO:0000256" key="1">
    <source>
        <dbReference type="ARBA" id="ARBA00007447"/>
    </source>
</evidence>
<name>A0AA38X0C2_9EURO</name>
<accession>A0AA38X0C2</accession>
<dbReference type="Proteomes" id="UP001172673">
    <property type="component" value="Unassembled WGS sequence"/>
</dbReference>